<feature type="transmembrane region" description="Helical" evidence="1">
    <location>
        <begin position="12"/>
        <end position="31"/>
    </location>
</feature>
<dbReference type="AlphaFoldDB" id="A0AAU6WMV9"/>
<dbReference type="PROSITE" id="PS51318">
    <property type="entry name" value="TAT"/>
    <property type="match status" value="1"/>
</dbReference>
<evidence type="ECO:0000256" key="1">
    <source>
        <dbReference type="SAM" id="Phobius"/>
    </source>
</evidence>
<dbReference type="Proteomes" id="UP001463665">
    <property type="component" value="Chromosome"/>
</dbReference>
<name>A0AAU6WMV9_9FLAO</name>
<keyword evidence="1" id="KW-0812">Transmembrane</keyword>
<accession>A0AAU6WMV9</accession>
<evidence type="ECO:0000259" key="2">
    <source>
        <dbReference type="Pfam" id="PF20256"/>
    </source>
</evidence>
<dbReference type="PANTHER" id="PTHR47495">
    <property type="entry name" value="ALDEHYDE DEHYDROGENASE"/>
    <property type="match status" value="1"/>
</dbReference>
<dbReference type="GO" id="GO:0016491">
    <property type="term" value="F:oxidoreductase activity"/>
    <property type="evidence" value="ECO:0007669"/>
    <property type="project" value="InterPro"/>
</dbReference>
<organism evidence="3 4">
    <name type="scientific">Chryseobacterium endophyticum</name>
    <dbReference type="NCBI Taxonomy" id="1854762"/>
    <lineage>
        <taxon>Bacteria</taxon>
        <taxon>Pseudomonadati</taxon>
        <taxon>Bacteroidota</taxon>
        <taxon>Flavobacteriia</taxon>
        <taxon>Flavobacteriales</taxon>
        <taxon>Weeksellaceae</taxon>
        <taxon>Chryseobacterium group</taxon>
        <taxon>Chryseobacterium</taxon>
    </lineage>
</organism>
<reference evidence="3 4" key="1">
    <citation type="submission" date="2024-04" db="EMBL/GenBank/DDBJ databases">
        <title>Genome sequencing and assembly of rice foliar adapted Chryseobacterium endophyticum OsEnb-ALM-A6.</title>
        <authorList>
            <person name="Kumar S."/>
            <person name="Javed M."/>
            <person name="Chouhan V."/>
            <person name="Charishma K."/>
            <person name="Patel A."/>
            <person name="Kumar M."/>
            <person name="Sahu K.P."/>
            <person name="Kumar A."/>
        </authorList>
    </citation>
    <scope>NUCLEOTIDE SEQUENCE [LARGE SCALE GENOMIC DNA]</scope>
    <source>
        <strain evidence="3 4">OsEnb-ALM-A6</strain>
    </source>
</reference>
<feature type="domain" description="Aldehyde oxidase/xanthine dehydrogenase second molybdopterin binding" evidence="2">
    <location>
        <begin position="26"/>
        <end position="98"/>
    </location>
</feature>
<dbReference type="InterPro" id="IPR037165">
    <property type="entry name" value="AldOxase/xan_DH_Mopterin-bd_sf"/>
</dbReference>
<dbReference type="InterPro" id="IPR046867">
    <property type="entry name" value="AldOxase/xan_DH_MoCoBD2"/>
</dbReference>
<protein>
    <submittedName>
        <fullName evidence="3">Molybdopterin cofactor-binding domain-containing protein</fullName>
    </submittedName>
</protein>
<dbReference type="InterPro" id="IPR006311">
    <property type="entry name" value="TAT_signal"/>
</dbReference>
<dbReference type="InterPro" id="IPR052516">
    <property type="entry name" value="N-heterocyclic_Hydroxylase"/>
</dbReference>
<evidence type="ECO:0000313" key="3">
    <source>
        <dbReference type="EMBL" id="XAO73638.1"/>
    </source>
</evidence>
<gene>
    <name evidence="3" type="ORF">AAFP95_18240</name>
</gene>
<dbReference type="PANTHER" id="PTHR47495:SF1">
    <property type="entry name" value="BLL3820 PROTEIN"/>
    <property type="match status" value="1"/>
</dbReference>
<dbReference type="EMBL" id="CP154834">
    <property type="protein sequence ID" value="XAO73638.1"/>
    <property type="molecule type" value="Genomic_DNA"/>
</dbReference>
<dbReference type="Pfam" id="PF20256">
    <property type="entry name" value="MoCoBD_2"/>
    <property type="match status" value="1"/>
</dbReference>
<keyword evidence="4" id="KW-1185">Reference proteome</keyword>
<sequence>MAKETDFSRRKFLQLAGLGGAALCLGIFPGISKASVITEGAALAENVEMNAWIMINTAGKITLVDHRAEMGQGSYHSVPQIIAEELEVDLGQIEVIFAQGSTKYGSQITGEVLRSGLPIKTF</sequence>
<dbReference type="NCBIfam" id="TIGR01409">
    <property type="entry name" value="TAT_signal_seq"/>
    <property type="match status" value="1"/>
</dbReference>
<evidence type="ECO:0000313" key="4">
    <source>
        <dbReference type="Proteomes" id="UP001463665"/>
    </source>
</evidence>
<keyword evidence="1" id="KW-0472">Membrane</keyword>
<proteinExistence type="predicted"/>
<dbReference type="SUPFAM" id="SSF56003">
    <property type="entry name" value="Molybdenum cofactor-binding domain"/>
    <property type="match status" value="1"/>
</dbReference>
<dbReference type="InterPro" id="IPR019546">
    <property type="entry name" value="TAT_signal_bac_arc"/>
</dbReference>
<keyword evidence="1" id="KW-1133">Transmembrane helix</keyword>
<dbReference type="RefSeq" id="WP_345766060.1">
    <property type="nucleotide sequence ID" value="NZ_CP154834.1"/>
</dbReference>
<dbReference type="Gene3D" id="3.30.365.10">
    <property type="entry name" value="Aldehyde oxidase/xanthine dehydrogenase, molybdopterin binding domain"/>
    <property type="match status" value="1"/>
</dbReference>